<dbReference type="PANTHER" id="PTHR23113:SF363">
    <property type="entry name" value="PROTEIN SON OF SEVENLESS"/>
    <property type="match status" value="1"/>
</dbReference>
<evidence type="ECO:0000259" key="4">
    <source>
        <dbReference type="PROSITE" id="PS50009"/>
    </source>
</evidence>
<dbReference type="SMART" id="SM00147">
    <property type="entry name" value="RasGEF"/>
    <property type="match status" value="1"/>
</dbReference>
<dbReference type="PANTHER" id="PTHR23113">
    <property type="entry name" value="GUANINE NUCLEOTIDE EXCHANGE FACTOR"/>
    <property type="match status" value="1"/>
</dbReference>
<reference evidence="6" key="1">
    <citation type="submission" date="2021-06" db="EMBL/GenBank/DDBJ databases">
        <authorList>
            <consortium name="DOE Joint Genome Institute"/>
            <person name="Mondo S.J."/>
            <person name="Amses K.R."/>
            <person name="Simmons D.R."/>
            <person name="Longcore J.E."/>
            <person name="Seto K."/>
            <person name="Alves G.H."/>
            <person name="Bonds A.E."/>
            <person name="Quandt C.A."/>
            <person name="Davis W.J."/>
            <person name="Chang Y."/>
            <person name="Letcher P.M."/>
            <person name="Powell M.J."/>
            <person name="Kuo A."/>
            <person name="Labutti K."/>
            <person name="Pangilinan J."/>
            <person name="Andreopoulos W."/>
            <person name="Tritt A."/>
            <person name="Riley R."/>
            <person name="Hundley H."/>
            <person name="Johnson J."/>
            <person name="Lipzen A."/>
            <person name="Barry K."/>
            <person name="Berbee M.L."/>
            <person name="Buchler N.E."/>
            <person name="Grigoriev I.V."/>
            <person name="Spatafora J.W."/>
            <person name="Stajich J.E."/>
            <person name="James T.Y."/>
        </authorList>
    </citation>
    <scope>NUCLEOTIDE SEQUENCE</scope>
    <source>
        <strain evidence="6">AG</strain>
    </source>
</reference>
<gene>
    <name evidence="6" type="ORF">K450DRAFT_254985</name>
</gene>
<dbReference type="CDD" id="cd06224">
    <property type="entry name" value="REM"/>
    <property type="match status" value="1"/>
</dbReference>
<evidence type="ECO:0000313" key="6">
    <source>
        <dbReference type="EMBL" id="KAI8576795.1"/>
    </source>
</evidence>
<keyword evidence="7" id="KW-1185">Reference proteome</keyword>
<keyword evidence="1 2" id="KW-0344">Guanine-nucleotide releasing factor</keyword>
<dbReference type="Pfam" id="PF00618">
    <property type="entry name" value="RasGEF_N"/>
    <property type="match status" value="1"/>
</dbReference>
<dbReference type="InterPro" id="IPR000651">
    <property type="entry name" value="Ras-like_Gua-exchang_fac_N"/>
</dbReference>
<reference evidence="6" key="2">
    <citation type="journal article" date="2022" name="Proc. Natl. Acad. Sci. U.S.A.">
        <title>Diploid-dominant life cycles characterize the early evolution of Fungi.</title>
        <authorList>
            <person name="Amses K.R."/>
            <person name="Simmons D.R."/>
            <person name="Longcore J.E."/>
            <person name="Mondo S.J."/>
            <person name="Seto K."/>
            <person name="Jeronimo G.H."/>
            <person name="Bonds A.E."/>
            <person name="Quandt C.A."/>
            <person name="Davis W.J."/>
            <person name="Chang Y."/>
            <person name="Federici B.A."/>
            <person name="Kuo A."/>
            <person name="LaButti K."/>
            <person name="Pangilinan J."/>
            <person name="Andreopoulos W."/>
            <person name="Tritt A."/>
            <person name="Riley R."/>
            <person name="Hundley H."/>
            <person name="Johnson J."/>
            <person name="Lipzen A."/>
            <person name="Barry K."/>
            <person name="Lang B.F."/>
            <person name="Cuomo C.A."/>
            <person name="Buchler N.E."/>
            <person name="Grigoriev I.V."/>
            <person name="Spatafora J.W."/>
            <person name="Stajich J.E."/>
            <person name="James T.Y."/>
        </authorList>
    </citation>
    <scope>NUCLEOTIDE SEQUENCE</scope>
    <source>
        <strain evidence="6">AG</strain>
    </source>
</reference>
<dbReference type="Gene3D" id="1.10.840.10">
    <property type="entry name" value="Ras guanine-nucleotide exchange factors catalytic domain"/>
    <property type="match status" value="1"/>
</dbReference>
<dbReference type="AlphaFoldDB" id="A0AAD5HA66"/>
<feature type="domain" description="Ras-GEF" evidence="4">
    <location>
        <begin position="216"/>
        <end position="477"/>
    </location>
</feature>
<dbReference type="InterPro" id="IPR023578">
    <property type="entry name" value="Ras_GEF_dom_sf"/>
</dbReference>
<evidence type="ECO:0000259" key="5">
    <source>
        <dbReference type="PROSITE" id="PS50212"/>
    </source>
</evidence>
<evidence type="ECO:0000256" key="3">
    <source>
        <dbReference type="SAM" id="MobiDB-lite"/>
    </source>
</evidence>
<proteinExistence type="predicted"/>
<dbReference type="PROSITE" id="PS50212">
    <property type="entry name" value="RASGEF_NTER"/>
    <property type="match status" value="1"/>
</dbReference>
<evidence type="ECO:0000256" key="2">
    <source>
        <dbReference type="PROSITE-ProRule" id="PRU00168"/>
    </source>
</evidence>
<dbReference type="InterPro" id="IPR001895">
    <property type="entry name" value="RASGEF_cat_dom"/>
</dbReference>
<dbReference type="EMBL" id="MU620949">
    <property type="protein sequence ID" value="KAI8576795.1"/>
    <property type="molecule type" value="Genomic_DNA"/>
</dbReference>
<dbReference type="GeneID" id="75916622"/>
<feature type="region of interest" description="Disordered" evidence="3">
    <location>
        <begin position="160"/>
        <end position="182"/>
    </location>
</feature>
<evidence type="ECO:0000313" key="7">
    <source>
        <dbReference type="Proteomes" id="UP001206595"/>
    </source>
</evidence>
<dbReference type="RefSeq" id="XP_051441799.1">
    <property type="nucleotide sequence ID" value="XM_051591279.1"/>
</dbReference>
<dbReference type="GO" id="GO:0007265">
    <property type="term" value="P:Ras protein signal transduction"/>
    <property type="evidence" value="ECO:0007669"/>
    <property type="project" value="TreeGrafter"/>
</dbReference>
<feature type="domain" description="N-terminal Ras-GEF" evidence="5">
    <location>
        <begin position="6"/>
        <end position="132"/>
    </location>
</feature>
<dbReference type="Proteomes" id="UP001206595">
    <property type="component" value="Unassembled WGS sequence"/>
</dbReference>
<sequence length="498" mass="56055">MEMVSGKLQVVAGTAERLFIKLADETAQDMDYVDTYLLCHSYFCSPAELLENLMARFHLEATPGEADYFEKWQRTIQVKVLNVISRWLKLQYEDFQCNEILLQRLQAFLDGDIQRAGFRSEAALLRESIQLQCARHARPVHTLITVAADPLLQTDRYLHASSSPKTPLPKSSTKSSFVSRRPSGASSIFSFVSSITTPPESPTLPNVSSTSLSMFESKEIAQYLTLADFYYFKCISAFEFLNGTWRAGAQAGNTMECNSSPSHSYVLRMTKRANMLSRWVAHETLVAKGMKQRRLMMRKFIDVARLCLGWNNYHTAMVIVMGLKSNSVQKLEEAWQSMPSRDLATMRSLEKLLDVSGNMRPYRTAFSSAKAPAIPFFPIVLKDLTFFVEGNKTYLEDNSTDVASSYTSMKDTRRPSPNELSLINFAKFRTVTRFVTSMLALTSENYSFAGLLETTPFFNLTAGFGVAPDMNTSIGPLDLLAQTIERRIQIVPTSHTSS</sequence>
<dbReference type="InterPro" id="IPR008937">
    <property type="entry name" value="Ras-like_GEF"/>
</dbReference>
<dbReference type="Gene3D" id="1.20.870.10">
    <property type="entry name" value="Son of sevenless (SoS) protein Chain: S domain 1"/>
    <property type="match status" value="1"/>
</dbReference>
<dbReference type="GO" id="GO:0005085">
    <property type="term" value="F:guanyl-nucleotide exchange factor activity"/>
    <property type="evidence" value="ECO:0007669"/>
    <property type="project" value="UniProtKB-KW"/>
</dbReference>
<evidence type="ECO:0000256" key="1">
    <source>
        <dbReference type="ARBA" id="ARBA00022658"/>
    </source>
</evidence>
<accession>A0AAD5HA66</accession>
<dbReference type="InterPro" id="IPR036964">
    <property type="entry name" value="RASGEF_cat_dom_sf"/>
</dbReference>
<dbReference type="Pfam" id="PF00617">
    <property type="entry name" value="RasGEF"/>
    <property type="match status" value="1"/>
</dbReference>
<organism evidence="6 7">
    <name type="scientific">Umbelopsis ramanniana AG</name>
    <dbReference type="NCBI Taxonomy" id="1314678"/>
    <lineage>
        <taxon>Eukaryota</taxon>
        <taxon>Fungi</taxon>
        <taxon>Fungi incertae sedis</taxon>
        <taxon>Mucoromycota</taxon>
        <taxon>Mucoromycotina</taxon>
        <taxon>Umbelopsidomycetes</taxon>
        <taxon>Umbelopsidales</taxon>
        <taxon>Umbelopsidaceae</taxon>
        <taxon>Umbelopsis</taxon>
    </lineage>
</organism>
<dbReference type="SUPFAM" id="SSF48366">
    <property type="entry name" value="Ras GEF"/>
    <property type="match status" value="1"/>
</dbReference>
<dbReference type="PROSITE" id="PS50009">
    <property type="entry name" value="RASGEF_CAT"/>
    <property type="match status" value="1"/>
</dbReference>
<comment type="caution">
    <text evidence="6">The sequence shown here is derived from an EMBL/GenBank/DDBJ whole genome shotgun (WGS) entry which is preliminary data.</text>
</comment>
<protein>
    <recommendedName>
        <fullName evidence="8">Ras guanine nucleotide exchange factor domain-containing protein</fullName>
    </recommendedName>
</protein>
<dbReference type="GO" id="GO:0005886">
    <property type="term" value="C:plasma membrane"/>
    <property type="evidence" value="ECO:0007669"/>
    <property type="project" value="TreeGrafter"/>
</dbReference>
<evidence type="ECO:0008006" key="8">
    <source>
        <dbReference type="Google" id="ProtNLM"/>
    </source>
</evidence>
<dbReference type="SMART" id="SM00229">
    <property type="entry name" value="RasGEFN"/>
    <property type="match status" value="1"/>
</dbReference>
<name>A0AAD5HA66_UMBRA</name>
<feature type="compositionally biased region" description="Low complexity" evidence="3">
    <location>
        <begin position="161"/>
        <end position="176"/>
    </location>
</feature>